<sequence>MNTTQNGMLGIQVTLVGVLLGTLFGGVSPFDLVAFVLGILGTTLVLIAVVDI</sequence>
<evidence type="ECO:0000313" key="3">
    <source>
        <dbReference type="Proteomes" id="UP001597092"/>
    </source>
</evidence>
<feature type="transmembrane region" description="Helical" evidence="1">
    <location>
        <begin position="32"/>
        <end position="50"/>
    </location>
</feature>
<protein>
    <submittedName>
        <fullName evidence="2">Uncharacterized protein</fullName>
    </submittedName>
</protein>
<dbReference type="EMBL" id="JBHUDP010000002">
    <property type="protein sequence ID" value="MFD1685716.1"/>
    <property type="molecule type" value="Genomic_DNA"/>
</dbReference>
<evidence type="ECO:0000313" key="2">
    <source>
        <dbReference type="EMBL" id="MFD1685716.1"/>
    </source>
</evidence>
<reference evidence="2 3" key="1">
    <citation type="journal article" date="2019" name="Int. J. Syst. Evol. Microbiol.">
        <title>The Global Catalogue of Microorganisms (GCM) 10K type strain sequencing project: providing services to taxonomists for standard genome sequencing and annotation.</title>
        <authorList>
            <consortium name="The Broad Institute Genomics Platform"/>
            <consortium name="The Broad Institute Genome Sequencing Center for Infectious Disease"/>
            <person name="Wu L."/>
            <person name="Ma J."/>
        </authorList>
    </citation>
    <scope>NUCLEOTIDE SEQUENCE [LARGE SCALE GENOMIC DNA]</scope>
    <source>
        <strain evidence="2 3">CGMCC 1.10387</strain>
    </source>
</reference>
<keyword evidence="1" id="KW-1133">Transmembrane helix</keyword>
<keyword evidence="3" id="KW-1185">Reference proteome</keyword>
<comment type="caution">
    <text evidence="2">The sequence shown here is derived from an EMBL/GenBank/DDBJ whole genome shotgun (WGS) entry which is preliminary data.</text>
</comment>
<keyword evidence="1" id="KW-0812">Transmembrane</keyword>
<gene>
    <name evidence="2" type="ORF">ACFSAS_08845</name>
</gene>
<keyword evidence="1" id="KW-0472">Membrane</keyword>
<dbReference type="RefSeq" id="WP_256306214.1">
    <property type="nucleotide sequence ID" value="NZ_JANHAW010000001.1"/>
</dbReference>
<feature type="transmembrane region" description="Helical" evidence="1">
    <location>
        <begin position="7"/>
        <end position="26"/>
    </location>
</feature>
<proteinExistence type="predicted"/>
<evidence type="ECO:0000256" key="1">
    <source>
        <dbReference type="SAM" id="Phobius"/>
    </source>
</evidence>
<dbReference type="Proteomes" id="UP001597092">
    <property type="component" value="Unassembled WGS sequence"/>
</dbReference>
<name>A0ABD6DTV4_9EURY</name>
<organism evidence="2 3">
    <name type="scientific">Halobellus litoreus</name>
    <dbReference type="NCBI Taxonomy" id="755310"/>
    <lineage>
        <taxon>Archaea</taxon>
        <taxon>Methanobacteriati</taxon>
        <taxon>Methanobacteriota</taxon>
        <taxon>Stenosarchaea group</taxon>
        <taxon>Halobacteria</taxon>
        <taxon>Halobacteriales</taxon>
        <taxon>Haloferacaceae</taxon>
        <taxon>Halobellus</taxon>
    </lineage>
</organism>
<dbReference type="AlphaFoldDB" id="A0ABD6DTV4"/>
<accession>A0ABD6DTV4</accession>